<dbReference type="Proteomes" id="UP001187531">
    <property type="component" value="Unassembled WGS sequence"/>
</dbReference>
<protein>
    <recommendedName>
        <fullName evidence="3">PIH1 N-terminal domain-containing protein</fullName>
    </recommendedName>
</protein>
<dbReference type="InterPro" id="IPR012981">
    <property type="entry name" value="PIH1_N"/>
</dbReference>
<sequence length="316" mass="35717">MRLDVDDSALKKKFLLQGEPSLDEPLPALRTTPIIQEEQTAPKVVVPNIGKCYKYRDEKSGKKYFLNLCHTDEIPSPDDISASELADLIYSSNADTYRIPLSSGGVHEEKDKAGESCQVFDVAVSTQFFSKIVTEPLFGDFFLNVASSLLNQKYGLVFKPDAWIQLSNRRSWGKIQPHTIVYRNENPLVREIPQVTRIEMKEKESTVKPLLTEVSSTLLSPEQKEITTKTCLQELHGQTFLKAVFQIKTAVQDIIVEFGENVLRIEIPAYQQLKRICLSEVSEMKGYKITKKCLAVANSEDKVLTVICLLQKIECN</sequence>
<dbReference type="Pfam" id="PF08190">
    <property type="entry name" value="PIH1"/>
    <property type="match status" value="1"/>
</dbReference>
<gene>
    <name evidence="4" type="ORF">QYM36_009093</name>
</gene>
<dbReference type="PANTHER" id="PTHR22997">
    <property type="entry name" value="PIH1 DOMAIN-CONTAINING PROTEIN 1"/>
    <property type="match status" value="1"/>
</dbReference>
<comment type="similarity">
    <text evidence="1">Belongs to the PIH1 family.</text>
</comment>
<evidence type="ECO:0000313" key="5">
    <source>
        <dbReference type="Proteomes" id="UP001187531"/>
    </source>
</evidence>
<dbReference type="GO" id="GO:0000492">
    <property type="term" value="P:box C/D snoRNP assembly"/>
    <property type="evidence" value="ECO:0007669"/>
    <property type="project" value="TreeGrafter"/>
</dbReference>
<feature type="domain" description="PIH1 N-terminal" evidence="3">
    <location>
        <begin position="36"/>
        <end position="182"/>
    </location>
</feature>
<accession>A0AA88HV79</accession>
<comment type="caution">
    <text evidence="4">The sequence shown here is derived from an EMBL/GenBank/DDBJ whole genome shotgun (WGS) entry which is preliminary data.</text>
</comment>
<name>A0AA88HV79_ARTSF</name>
<dbReference type="GO" id="GO:0097255">
    <property type="term" value="C:R2TP complex"/>
    <property type="evidence" value="ECO:0007669"/>
    <property type="project" value="TreeGrafter"/>
</dbReference>
<dbReference type="InterPro" id="IPR050734">
    <property type="entry name" value="PIH1/Kintoun_subfamily"/>
</dbReference>
<evidence type="ECO:0000259" key="3">
    <source>
        <dbReference type="Pfam" id="PF08190"/>
    </source>
</evidence>
<dbReference type="GO" id="GO:0006364">
    <property type="term" value="P:rRNA processing"/>
    <property type="evidence" value="ECO:0007669"/>
    <property type="project" value="TreeGrafter"/>
</dbReference>
<dbReference type="GO" id="GO:1990904">
    <property type="term" value="C:ribonucleoprotein complex"/>
    <property type="evidence" value="ECO:0007669"/>
    <property type="project" value="TreeGrafter"/>
</dbReference>
<organism evidence="4 5">
    <name type="scientific">Artemia franciscana</name>
    <name type="common">Brine shrimp</name>
    <name type="synonym">Artemia sanfranciscana</name>
    <dbReference type="NCBI Taxonomy" id="6661"/>
    <lineage>
        <taxon>Eukaryota</taxon>
        <taxon>Metazoa</taxon>
        <taxon>Ecdysozoa</taxon>
        <taxon>Arthropoda</taxon>
        <taxon>Crustacea</taxon>
        <taxon>Branchiopoda</taxon>
        <taxon>Anostraca</taxon>
        <taxon>Artemiidae</taxon>
        <taxon>Artemia</taxon>
    </lineage>
</organism>
<evidence type="ECO:0000256" key="2">
    <source>
        <dbReference type="ARBA" id="ARBA00046233"/>
    </source>
</evidence>
<keyword evidence="5" id="KW-1185">Reference proteome</keyword>
<comment type="function">
    <text evidence="2">Involved in the assembly of C/D box small nucleolar ribonucleoprotein (snoRNP) particles. Recruits the SWI/SNF complex to the core promoter of rRNA genes and enhances pre-rRNA transcription. Mediates interaction of TELO2 with the R2TP complex which is necessary for the stability of MTOR and SMG1. Positively regulates the assembly and activity of the mTORC1 complex.</text>
</comment>
<evidence type="ECO:0000313" key="4">
    <source>
        <dbReference type="EMBL" id="KAK2714756.1"/>
    </source>
</evidence>
<dbReference type="GO" id="GO:0005737">
    <property type="term" value="C:cytoplasm"/>
    <property type="evidence" value="ECO:0007669"/>
    <property type="project" value="TreeGrafter"/>
</dbReference>
<dbReference type="AlphaFoldDB" id="A0AA88HV79"/>
<dbReference type="EMBL" id="JAVRJZ010000013">
    <property type="protein sequence ID" value="KAK2714756.1"/>
    <property type="molecule type" value="Genomic_DNA"/>
</dbReference>
<evidence type="ECO:0000256" key="1">
    <source>
        <dbReference type="ARBA" id="ARBA00008511"/>
    </source>
</evidence>
<reference evidence="4" key="1">
    <citation type="submission" date="2023-07" db="EMBL/GenBank/DDBJ databases">
        <title>Chromosome-level genome assembly of Artemia franciscana.</title>
        <authorList>
            <person name="Jo E."/>
        </authorList>
    </citation>
    <scope>NUCLEOTIDE SEQUENCE</scope>
    <source>
        <tissue evidence="4">Whole body</tissue>
    </source>
</reference>
<dbReference type="PANTHER" id="PTHR22997:SF0">
    <property type="entry name" value="PIH1 DOMAIN-CONTAINING PROTEIN 1"/>
    <property type="match status" value="1"/>
</dbReference>
<proteinExistence type="inferred from homology"/>